<protein>
    <submittedName>
        <fullName evidence="2">Uncharacterized protein</fullName>
    </submittedName>
</protein>
<dbReference type="AlphaFoldDB" id="A0AAN6S5C2"/>
<accession>A0AAN6S5C2</accession>
<sequence>MNHRRFDRELAVCKSDGCNQEIWYKTLEGAFIDPAERRYSGIRSPLNARGSPGPYHRNNPNGGNSYPSQYCKQHTCSYFLRDDACHYKKPPHDAVCAIHSKCPILDCHQAKVQYLEPNSVDPTTPKYARYEFCADHKCTVRHCNRRRARPGTAFCQTHCCPADGCTNQKQEQQNCCEEHTCRNDKCQTIVDEKYPFCALHIKCELRNCGKARHLVPKTKEYLSFCTEHVTCNLPRCKEIKLERSTFCANHTCRERDCAQSAFPRTPYCNDHRCEDEYCPYPKTVSWESSNPKNNNGSSSSFNRSKFCPLHTCRTEKCQGYVDRLAIFCNSHRCSKERCQEESVVEHLCLNHLRSHYIAQGELNVRGGVGRAINPGVPGVPGGGVRPPTLPVKAPSGQPPVARDLRMPVVHKDYESYTEENDDEEEDDEAAADDSQHSGRGDPEEGEPVVIEELPHAPSPAFRGRQPSNGTNGSGNGPPPPEFITLPTMPSRSNPSNSKAQRTANGKKNKKNRINVNTNLGDNMNNMNTNDNHSNSVNSGSKYQAHFDEALPGHESDEGW</sequence>
<keyword evidence="3" id="KW-1185">Reference proteome</keyword>
<gene>
    <name evidence="2" type="ORF">QBC46DRAFT_381813</name>
</gene>
<comment type="caution">
    <text evidence="2">The sequence shown here is derived from an EMBL/GenBank/DDBJ whole genome shotgun (WGS) entry which is preliminary data.</text>
</comment>
<feature type="compositionally biased region" description="Acidic residues" evidence="1">
    <location>
        <begin position="415"/>
        <end position="431"/>
    </location>
</feature>
<dbReference type="EMBL" id="MU853780">
    <property type="protein sequence ID" value="KAK3941717.1"/>
    <property type="molecule type" value="Genomic_DNA"/>
</dbReference>
<name>A0AAN6S5C2_9PEZI</name>
<dbReference type="Proteomes" id="UP001303473">
    <property type="component" value="Unassembled WGS sequence"/>
</dbReference>
<feature type="compositionally biased region" description="Low complexity" evidence="1">
    <location>
        <begin position="514"/>
        <end position="537"/>
    </location>
</feature>
<feature type="region of interest" description="Disordered" evidence="1">
    <location>
        <begin position="377"/>
        <end position="559"/>
    </location>
</feature>
<reference evidence="3" key="1">
    <citation type="journal article" date="2023" name="Mol. Phylogenet. Evol.">
        <title>Genome-scale phylogeny and comparative genomics of the fungal order Sordariales.</title>
        <authorList>
            <person name="Hensen N."/>
            <person name="Bonometti L."/>
            <person name="Westerberg I."/>
            <person name="Brannstrom I.O."/>
            <person name="Guillou S."/>
            <person name="Cros-Aarteil S."/>
            <person name="Calhoun S."/>
            <person name="Haridas S."/>
            <person name="Kuo A."/>
            <person name="Mondo S."/>
            <person name="Pangilinan J."/>
            <person name="Riley R."/>
            <person name="LaButti K."/>
            <person name="Andreopoulos B."/>
            <person name="Lipzen A."/>
            <person name="Chen C."/>
            <person name="Yan M."/>
            <person name="Daum C."/>
            <person name="Ng V."/>
            <person name="Clum A."/>
            <person name="Steindorff A."/>
            <person name="Ohm R.A."/>
            <person name="Martin F."/>
            <person name="Silar P."/>
            <person name="Natvig D.O."/>
            <person name="Lalanne C."/>
            <person name="Gautier V."/>
            <person name="Ament-Velasquez S.L."/>
            <person name="Kruys A."/>
            <person name="Hutchinson M.I."/>
            <person name="Powell A.J."/>
            <person name="Barry K."/>
            <person name="Miller A.N."/>
            <person name="Grigoriev I.V."/>
            <person name="Debuchy R."/>
            <person name="Gladieux P."/>
            <person name="Hiltunen Thoren M."/>
            <person name="Johannesson H."/>
        </authorList>
    </citation>
    <scope>NUCLEOTIDE SEQUENCE [LARGE SCALE GENOMIC DNA]</scope>
    <source>
        <strain evidence="3">CBS 340.73</strain>
    </source>
</reference>
<evidence type="ECO:0000313" key="3">
    <source>
        <dbReference type="Proteomes" id="UP001303473"/>
    </source>
</evidence>
<feature type="compositionally biased region" description="Basic and acidic residues" evidence="1">
    <location>
        <begin position="544"/>
        <end position="559"/>
    </location>
</feature>
<proteinExistence type="predicted"/>
<feature type="compositionally biased region" description="Basic and acidic residues" evidence="1">
    <location>
        <begin position="433"/>
        <end position="442"/>
    </location>
</feature>
<feature type="compositionally biased region" description="Polar residues" evidence="1">
    <location>
        <begin position="487"/>
        <end position="503"/>
    </location>
</feature>
<feature type="compositionally biased region" description="Basic and acidic residues" evidence="1">
    <location>
        <begin position="402"/>
        <end position="414"/>
    </location>
</feature>
<evidence type="ECO:0000313" key="2">
    <source>
        <dbReference type="EMBL" id="KAK3941717.1"/>
    </source>
</evidence>
<evidence type="ECO:0000256" key="1">
    <source>
        <dbReference type="SAM" id="MobiDB-lite"/>
    </source>
</evidence>
<organism evidence="2 3">
    <name type="scientific">Diplogelasinospora grovesii</name>
    <dbReference type="NCBI Taxonomy" id="303347"/>
    <lineage>
        <taxon>Eukaryota</taxon>
        <taxon>Fungi</taxon>
        <taxon>Dikarya</taxon>
        <taxon>Ascomycota</taxon>
        <taxon>Pezizomycotina</taxon>
        <taxon>Sordariomycetes</taxon>
        <taxon>Sordariomycetidae</taxon>
        <taxon>Sordariales</taxon>
        <taxon>Diplogelasinosporaceae</taxon>
        <taxon>Diplogelasinospora</taxon>
    </lineage>
</organism>